<organism evidence="1 2">
    <name type="scientific">Mycolicibacter acidiphilus</name>
    <dbReference type="NCBI Taxonomy" id="2835306"/>
    <lineage>
        <taxon>Bacteria</taxon>
        <taxon>Bacillati</taxon>
        <taxon>Actinomycetota</taxon>
        <taxon>Actinomycetes</taxon>
        <taxon>Mycobacteriales</taxon>
        <taxon>Mycobacteriaceae</taxon>
        <taxon>Mycolicibacter</taxon>
    </lineage>
</organism>
<reference evidence="1 2" key="1">
    <citation type="submission" date="2021-05" db="EMBL/GenBank/DDBJ databases">
        <title>Mycobacterium acidophilum sp. nov., an extremely acid-tolerant member of the genus Mycobacterium.</title>
        <authorList>
            <person name="Xia J."/>
        </authorList>
    </citation>
    <scope>NUCLEOTIDE SEQUENCE [LARGE SCALE GENOMIC DNA]</scope>
    <source>
        <strain evidence="1 2">M1</strain>
    </source>
</reference>
<dbReference type="EMBL" id="JAHCLR010000073">
    <property type="protein sequence ID" value="MBS9536033.1"/>
    <property type="molecule type" value="Genomic_DNA"/>
</dbReference>
<gene>
    <name evidence="1" type="ORF">KIH27_20835</name>
</gene>
<keyword evidence="2" id="KW-1185">Reference proteome</keyword>
<accession>A0ABS5RR55</accession>
<name>A0ABS5RR55_9MYCO</name>
<proteinExistence type="predicted"/>
<dbReference type="RefSeq" id="WP_214094879.1">
    <property type="nucleotide sequence ID" value="NZ_JAHCLR010000073.1"/>
</dbReference>
<dbReference type="Proteomes" id="UP001519535">
    <property type="component" value="Unassembled WGS sequence"/>
</dbReference>
<comment type="caution">
    <text evidence="1">The sequence shown here is derived from an EMBL/GenBank/DDBJ whole genome shotgun (WGS) entry which is preliminary data.</text>
</comment>
<evidence type="ECO:0000313" key="1">
    <source>
        <dbReference type="EMBL" id="MBS9536033.1"/>
    </source>
</evidence>
<sequence>MTDRELAEQLFAAVRPDGFGIRSAMAAGEDVAAIIDLVEQAALRTVRLPQTLLDSVAEFVDDPALDGDDVAAVREDLATLAPFALTA</sequence>
<protein>
    <submittedName>
        <fullName evidence="1">Uncharacterized protein</fullName>
    </submittedName>
</protein>
<evidence type="ECO:0000313" key="2">
    <source>
        <dbReference type="Proteomes" id="UP001519535"/>
    </source>
</evidence>